<comment type="caution">
    <text evidence="2">The sequence shown here is derived from an EMBL/GenBank/DDBJ whole genome shotgun (WGS) entry which is preliminary data.</text>
</comment>
<dbReference type="InterPro" id="IPR038732">
    <property type="entry name" value="HpyO/CreE_NAD-binding"/>
</dbReference>
<dbReference type="PANTHER" id="PTHR40254:SF1">
    <property type="entry name" value="BLR0577 PROTEIN"/>
    <property type="match status" value="1"/>
</dbReference>
<feature type="domain" description="FAD-dependent urate hydroxylase HpyO/Asp monooxygenase CreE-like FAD/NAD(P)-binding" evidence="1">
    <location>
        <begin position="7"/>
        <end position="146"/>
    </location>
</feature>
<gene>
    <name evidence="2" type="primary">ydhS</name>
    <name evidence="2" type="ORF">GCM10010967_55170</name>
</gene>
<dbReference type="InterPro" id="IPR036188">
    <property type="entry name" value="FAD/NAD-bd_sf"/>
</dbReference>
<reference evidence="3" key="1">
    <citation type="journal article" date="2019" name="Int. J. Syst. Evol. Microbiol.">
        <title>The Global Catalogue of Microorganisms (GCM) 10K type strain sequencing project: providing services to taxonomists for standard genome sequencing and annotation.</title>
        <authorList>
            <consortium name="The Broad Institute Genomics Platform"/>
            <consortium name="The Broad Institute Genome Sequencing Center for Infectious Disease"/>
            <person name="Wu L."/>
            <person name="Ma J."/>
        </authorList>
    </citation>
    <scope>NUCLEOTIDE SEQUENCE [LARGE SCALE GENOMIC DNA]</scope>
    <source>
        <strain evidence="3">CGMCC 1.6375</strain>
    </source>
</reference>
<dbReference type="InterPro" id="IPR052189">
    <property type="entry name" value="L-asp_N-monooxygenase_NS-form"/>
</dbReference>
<name>A0ABQ2IHX3_9BACT</name>
<sequence length="559" mass="63691">MLTLEMAIEVEIFEKTGTIGAGMPYSPEGANAEHITNVSANEIPPLVISADDWLTEMAGKLPERFAVDKENFTRYHVMPRLLFGKYLTHQFETLRKRAEATGKVIQVHRNACVTDLHDLGEQQKVMLTLESGKTREFDMVIVCSGHRWPHEEEDARKGFFSSPYPPAKLALQLNHPVAIKGSSLTAIDAIRTLARHNGHFEHTDDGKLRFVPARGSEQFKLVMHSRNGLLPAIRFHLREPRLSPDSLLSAEEIEQNRRENGGFLSLDFVFDRNFKQGFQKSDPAFYKRIKNMNVEAFVELMMSMRENKEPFELFRQEYQEAEKSIEQRKSIFWKEMLAELSFTMNYPAKYLSAEDMLRLKNVLMPLISIVIAFVPQSSCDELFALHDAGRLDIISVGDKSKVERLKEGGIRYHYADEQGKKHAIRFDTFVDCAGQPHLSIEDLPFPGLLTRRSVSQAVLRFKSLEEAKKLQQEGNDLVVSNDHGDYFLKVSGITITDHFQIVNEFGIPNERIYMMAVPYIGGYNPDYSGLDFCEEASRCIAEKIADVLDAKHPPMHADC</sequence>
<dbReference type="EMBL" id="BMLI01000004">
    <property type="protein sequence ID" value="GGN12140.1"/>
    <property type="molecule type" value="Genomic_DNA"/>
</dbReference>
<dbReference type="PANTHER" id="PTHR40254">
    <property type="entry name" value="BLR0577 PROTEIN"/>
    <property type="match status" value="1"/>
</dbReference>
<keyword evidence="3" id="KW-1185">Reference proteome</keyword>
<dbReference type="Proteomes" id="UP000632339">
    <property type="component" value="Unassembled WGS sequence"/>
</dbReference>
<dbReference type="Gene3D" id="3.50.50.60">
    <property type="entry name" value="FAD/NAD(P)-binding domain"/>
    <property type="match status" value="1"/>
</dbReference>
<proteinExistence type="predicted"/>
<evidence type="ECO:0000259" key="1">
    <source>
        <dbReference type="Pfam" id="PF13454"/>
    </source>
</evidence>
<dbReference type="Pfam" id="PF13454">
    <property type="entry name" value="NAD_binding_9"/>
    <property type="match status" value="1"/>
</dbReference>
<protein>
    <submittedName>
        <fullName evidence="2">FAD/NAD(P) binding domain-containing protein</fullName>
    </submittedName>
</protein>
<dbReference type="SUPFAM" id="SSF51905">
    <property type="entry name" value="FAD/NAD(P)-binding domain"/>
    <property type="match status" value="1"/>
</dbReference>
<accession>A0ABQ2IHX3</accession>
<evidence type="ECO:0000313" key="2">
    <source>
        <dbReference type="EMBL" id="GGN12140.1"/>
    </source>
</evidence>
<evidence type="ECO:0000313" key="3">
    <source>
        <dbReference type="Proteomes" id="UP000632339"/>
    </source>
</evidence>
<organism evidence="2 3">
    <name type="scientific">Dyadobacter beijingensis</name>
    <dbReference type="NCBI Taxonomy" id="365489"/>
    <lineage>
        <taxon>Bacteria</taxon>
        <taxon>Pseudomonadati</taxon>
        <taxon>Bacteroidota</taxon>
        <taxon>Cytophagia</taxon>
        <taxon>Cytophagales</taxon>
        <taxon>Spirosomataceae</taxon>
        <taxon>Dyadobacter</taxon>
    </lineage>
</organism>